<reference evidence="2" key="1">
    <citation type="submission" date="2016-01" db="EMBL/GenBank/DDBJ databases">
        <authorList>
            <person name="Mitreva M."/>
            <person name="Pepin K.H."/>
            <person name="Mihindukulasuriya K.A."/>
            <person name="Fulton R."/>
            <person name="Fronick C."/>
            <person name="O'Laughlin M."/>
            <person name="Miner T."/>
            <person name="Herter B."/>
            <person name="Rosa B.A."/>
            <person name="Cordes M."/>
            <person name="Tomlinson C."/>
            <person name="Wollam A."/>
            <person name="Palsikar V.B."/>
            <person name="Mardis E.R."/>
            <person name="Wilson R.K."/>
        </authorList>
    </citation>
    <scope>NUCLEOTIDE SEQUENCE [LARGE SCALE GENOMIC DNA]</scope>
    <source>
        <strain evidence="2">MJR7716</strain>
    </source>
</reference>
<gene>
    <name evidence="1" type="ORF">HMPREF3226_00324</name>
</gene>
<dbReference type="AlphaFoldDB" id="A0A133QM08"/>
<sequence>MHHLFCLGLSGGGGSVFVLCFCRPVLRWLSYDVAKGELLPCKRSAIGTS</sequence>
<evidence type="ECO:0000313" key="1">
    <source>
        <dbReference type="EMBL" id="KXA43878.1"/>
    </source>
</evidence>
<proteinExistence type="predicted"/>
<comment type="caution">
    <text evidence="1">The sequence shown here is derived from an EMBL/GenBank/DDBJ whole genome shotgun (WGS) entry which is preliminary data.</text>
</comment>
<dbReference type="STRING" id="28128.HMPREF3226_00324"/>
<name>A0A133QM08_9BACT</name>
<accession>A0A133QM08</accession>
<keyword evidence="2" id="KW-1185">Reference proteome</keyword>
<dbReference type="Proteomes" id="UP000070533">
    <property type="component" value="Unassembled WGS sequence"/>
</dbReference>
<organism evidence="1 2">
    <name type="scientific">Prevotella corporis</name>
    <dbReference type="NCBI Taxonomy" id="28128"/>
    <lineage>
        <taxon>Bacteria</taxon>
        <taxon>Pseudomonadati</taxon>
        <taxon>Bacteroidota</taxon>
        <taxon>Bacteroidia</taxon>
        <taxon>Bacteroidales</taxon>
        <taxon>Prevotellaceae</taxon>
        <taxon>Prevotella</taxon>
    </lineage>
</organism>
<evidence type="ECO:0000313" key="2">
    <source>
        <dbReference type="Proteomes" id="UP000070533"/>
    </source>
</evidence>
<dbReference type="EMBL" id="LRQG01000013">
    <property type="protein sequence ID" value="KXA43878.1"/>
    <property type="molecule type" value="Genomic_DNA"/>
</dbReference>
<dbReference type="PATRIC" id="fig|28128.5.peg.324"/>
<protein>
    <submittedName>
        <fullName evidence="1">Uncharacterized protein</fullName>
    </submittedName>
</protein>